<organism evidence="2 3">
    <name type="scientific">Gimesia aquarii</name>
    <dbReference type="NCBI Taxonomy" id="2527964"/>
    <lineage>
        <taxon>Bacteria</taxon>
        <taxon>Pseudomonadati</taxon>
        <taxon>Planctomycetota</taxon>
        <taxon>Planctomycetia</taxon>
        <taxon>Planctomycetales</taxon>
        <taxon>Planctomycetaceae</taxon>
        <taxon>Gimesia</taxon>
    </lineage>
</organism>
<keyword evidence="1" id="KW-0812">Transmembrane</keyword>
<proteinExistence type="predicted"/>
<dbReference type="EMBL" id="CP037920">
    <property type="protein sequence ID" value="QDU00310.1"/>
    <property type="molecule type" value="Genomic_DNA"/>
</dbReference>
<evidence type="ECO:0000256" key="1">
    <source>
        <dbReference type="SAM" id="Phobius"/>
    </source>
</evidence>
<evidence type="ECO:0000313" key="2">
    <source>
        <dbReference type="EMBL" id="QDU00310.1"/>
    </source>
</evidence>
<accession>A0A517W4X5</accession>
<dbReference type="NCBIfam" id="TIGR02532">
    <property type="entry name" value="IV_pilin_GFxxxE"/>
    <property type="match status" value="1"/>
</dbReference>
<dbReference type="AlphaFoldDB" id="A0A517W4X5"/>
<feature type="transmembrane region" description="Helical" evidence="1">
    <location>
        <begin position="20"/>
        <end position="38"/>
    </location>
</feature>
<dbReference type="Pfam" id="PF07963">
    <property type="entry name" value="N_methyl"/>
    <property type="match status" value="1"/>
</dbReference>
<keyword evidence="1" id="KW-0472">Membrane</keyword>
<sequence>MRSCVISSWNFRRGLTLVELLMAMAISSILIVALGGIVTTTQSAWSHTKGIEDSQAQVTAAFDRIKMMVSQAGVYQISGQPPQVGLAVVTHSWNSMDIANTLVVWTGGRNGGISNTGALARLPSINELLIYTIDPNDSHNLVEIALPSVSSTIDFNSPSFNSTIRSAILSNLAESALLSNRVKKTQFILSGSPWGPSTGNIRFEIVKTPSDASLSGVSPGTSAWMDLSWPQGTASANSGLRQVTINYEMQFESTERTSLNDLNSSTALPFFGSSSRYYAHTP</sequence>
<name>A0A517W4X5_9PLAN</name>
<protein>
    <recommendedName>
        <fullName evidence="4">Pseudopilin GspJ</fullName>
    </recommendedName>
</protein>
<dbReference type="Proteomes" id="UP000318704">
    <property type="component" value="Chromosome"/>
</dbReference>
<dbReference type="RefSeq" id="WP_197998685.1">
    <property type="nucleotide sequence ID" value="NZ_CP037920.1"/>
</dbReference>
<dbReference type="KEGG" id="gaw:V144x_58230"/>
<dbReference type="InterPro" id="IPR012902">
    <property type="entry name" value="N_methyl_site"/>
</dbReference>
<evidence type="ECO:0008006" key="4">
    <source>
        <dbReference type="Google" id="ProtNLM"/>
    </source>
</evidence>
<evidence type="ECO:0000313" key="3">
    <source>
        <dbReference type="Proteomes" id="UP000318704"/>
    </source>
</evidence>
<dbReference type="PROSITE" id="PS00409">
    <property type="entry name" value="PROKAR_NTER_METHYL"/>
    <property type="match status" value="1"/>
</dbReference>
<reference evidence="2 3" key="1">
    <citation type="submission" date="2019-03" db="EMBL/GenBank/DDBJ databases">
        <title>Deep-cultivation of Planctomycetes and their phenomic and genomic characterization uncovers novel biology.</title>
        <authorList>
            <person name="Wiegand S."/>
            <person name="Jogler M."/>
            <person name="Boedeker C."/>
            <person name="Pinto D."/>
            <person name="Vollmers J."/>
            <person name="Rivas-Marin E."/>
            <person name="Kohn T."/>
            <person name="Peeters S.H."/>
            <person name="Heuer A."/>
            <person name="Rast P."/>
            <person name="Oberbeckmann S."/>
            <person name="Bunk B."/>
            <person name="Jeske O."/>
            <person name="Meyerdierks A."/>
            <person name="Storesund J.E."/>
            <person name="Kallscheuer N."/>
            <person name="Luecker S."/>
            <person name="Lage O.M."/>
            <person name="Pohl T."/>
            <person name="Merkel B.J."/>
            <person name="Hornburger P."/>
            <person name="Mueller R.-W."/>
            <person name="Bruemmer F."/>
            <person name="Labrenz M."/>
            <person name="Spormann A.M."/>
            <person name="Op den Camp H."/>
            <person name="Overmann J."/>
            <person name="Amann R."/>
            <person name="Jetten M.S.M."/>
            <person name="Mascher T."/>
            <person name="Medema M.H."/>
            <person name="Devos D.P."/>
            <person name="Kaster A.-K."/>
            <person name="Ovreas L."/>
            <person name="Rohde M."/>
            <person name="Galperin M.Y."/>
            <person name="Jogler C."/>
        </authorList>
    </citation>
    <scope>NUCLEOTIDE SEQUENCE [LARGE SCALE GENOMIC DNA]</scope>
    <source>
        <strain evidence="2 3">V144</strain>
    </source>
</reference>
<keyword evidence="1" id="KW-1133">Transmembrane helix</keyword>
<gene>
    <name evidence="2" type="ORF">V144x_58230</name>
</gene>